<protein>
    <submittedName>
        <fullName evidence="5">Transporter substrate-binding domain-containing protein</fullName>
    </submittedName>
</protein>
<dbReference type="PANTHER" id="PTHR35936">
    <property type="entry name" value="MEMBRANE-BOUND LYTIC MUREIN TRANSGLYCOSYLASE F"/>
    <property type="match status" value="1"/>
</dbReference>
<dbReference type="PANTHER" id="PTHR35936:SF25">
    <property type="entry name" value="ABC TRANSPORTER SUBSTRATE-BINDING PROTEIN"/>
    <property type="match status" value="1"/>
</dbReference>
<evidence type="ECO:0000313" key="5">
    <source>
        <dbReference type="EMBL" id="MBU2711319.1"/>
    </source>
</evidence>
<evidence type="ECO:0000256" key="3">
    <source>
        <dbReference type="SAM" id="SignalP"/>
    </source>
</evidence>
<feature type="signal peptide" evidence="3">
    <location>
        <begin position="1"/>
        <end position="23"/>
    </location>
</feature>
<name>A0ABS5ZB78_9GAMM</name>
<feature type="chain" id="PRO_5045561517" evidence="3">
    <location>
        <begin position="24"/>
        <end position="254"/>
    </location>
</feature>
<keyword evidence="6" id="KW-1185">Reference proteome</keyword>
<dbReference type="Pfam" id="PF00497">
    <property type="entry name" value="SBP_bac_3"/>
    <property type="match status" value="1"/>
</dbReference>
<dbReference type="RefSeq" id="WP_215819483.1">
    <property type="nucleotide sequence ID" value="NZ_JAGSOY010000018.1"/>
</dbReference>
<evidence type="ECO:0000313" key="6">
    <source>
        <dbReference type="Proteomes" id="UP000690515"/>
    </source>
</evidence>
<sequence>MRCTLQKVLLGICFFLTPLVAYSYQSDTIQLATGEWAPYVTEFEPGNGFITEIIRGTFETQMNLTPKIKFMAWRGCEAHLRYSKVRAIYPYYHNKKREKYFAFSDPIADSNTVFFYVKDNIQSPPHNWESLADFTQYRMVIPNGYSDEEKLRTANLQVSLAKDEETAFIELSAGKHDFLPLAELVGWNLLLKKFPDAKQRFATLKKPFNHAQLHLMFNKHDSRGLQIMDKFNKALSAFKTTNDYKEILRRYGVN</sequence>
<gene>
    <name evidence="5" type="ORF">KCG35_09620</name>
</gene>
<dbReference type="Gene3D" id="3.40.190.10">
    <property type="entry name" value="Periplasmic binding protein-like II"/>
    <property type="match status" value="2"/>
</dbReference>
<keyword evidence="2 3" id="KW-0732">Signal</keyword>
<feature type="domain" description="Solute-binding protein family 3/N-terminal" evidence="4">
    <location>
        <begin position="46"/>
        <end position="252"/>
    </location>
</feature>
<reference evidence="5 6" key="1">
    <citation type="submission" date="2021-04" db="EMBL/GenBank/DDBJ databases">
        <authorList>
            <person name="Pira H."/>
            <person name="Risdian C."/>
            <person name="Wink J."/>
        </authorList>
    </citation>
    <scope>NUCLEOTIDE SEQUENCE [LARGE SCALE GENOMIC DNA]</scope>
    <source>
        <strain evidence="5 6">WH53</strain>
    </source>
</reference>
<organism evidence="5 6">
    <name type="scientific">Zooshikella harenae</name>
    <dbReference type="NCBI Taxonomy" id="2827238"/>
    <lineage>
        <taxon>Bacteria</taxon>
        <taxon>Pseudomonadati</taxon>
        <taxon>Pseudomonadota</taxon>
        <taxon>Gammaproteobacteria</taxon>
        <taxon>Oceanospirillales</taxon>
        <taxon>Zooshikellaceae</taxon>
        <taxon>Zooshikella</taxon>
    </lineage>
</organism>
<accession>A0ABS5ZB78</accession>
<comment type="similarity">
    <text evidence="1">Belongs to the bacterial solute-binding protein 3 family.</text>
</comment>
<evidence type="ECO:0000259" key="4">
    <source>
        <dbReference type="Pfam" id="PF00497"/>
    </source>
</evidence>
<dbReference type="SUPFAM" id="SSF53850">
    <property type="entry name" value="Periplasmic binding protein-like II"/>
    <property type="match status" value="1"/>
</dbReference>
<dbReference type="Proteomes" id="UP000690515">
    <property type="component" value="Unassembled WGS sequence"/>
</dbReference>
<comment type="caution">
    <text evidence="5">The sequence shown here is derived from an EMBL/GenBank/DDBJ whole genome shotgun (WGS) entry which is preliminary data.</text>
</comment>
<evidence type="ECO:0000256" key="1">
    <source>
        <dbReference type="ARBA" id="ARBA00010333"/>
    </source>
</evidence>
<dbReference type="EMBL" id="JAGSOY010000018">
    <property type="protein sequence ID" value="MBU2711319.1"/>
    <property type="molecule type" value="Genomic_DNA"/>
</dbReference>
<evidence type="ECO:0000256" key="2">
    <source>
        <dbReference type="ARBA" id="ARBA00022729"/>
    </source>
</evidence>
<proteinExistence type="inferred from homology"/>
<dbReference type="InterPro" id="IPR001638">
    <property type="entry name" value="Solute-binding_3/MltF_N"/>
</dbReference>